<gene>
    <name evidence="5" type="ORF">N0B48_22390</name>
</gene>
<evidence type="ECO:0000256" key="4">
    <source>
        <dbReference type="ARBA" id="ARBA00023315"/>
    </source>
</evidence>
<reference evidence="5 6" key="1">
    <citation type="submission" date="2022-09" db="EMBL/GenBank/DDBJ databases">
        <title>Chryseobacterium oleae sp.nov., isolated from the inter-root soil of Pyrola calliantha H. Andr. in Tibet.</title>
        <authorList>
            <person name="Li Z."/>
        </authorList>
    </citation>
    <scope>NUCLEOTIDE SEQUENCE [LARGE SCALE GENOMIC DNA]</scope>
    <source>
        <strain evidence="6">pc1-10</strain>
    </source>
</reference>
<dbReference type="RefSeq" id="WP_259841685.1">
    <property type="nucleotide sequence ID" value="NZ_JAOAMU010000009.1"/>
</dbReference>
<name>A0ABT2J167_9FLAO</name>
<organism evidence="5 6">
    <name type="scientific">Chryseobacterium herbae</name>
    <dbReference type="NCBI Taxonomy" id="2976476"/>
    <lineage>
        <taxon>Bacteria</taxon>
        <taxon>Pseudomonadati</taxon>
        <taxon>Bacteroidota</taxon>
        <taxon>Flavobacteriia</taxon>
        <taxon>Flavobacteriales</taxon>
        <taxon>Weeksellaceae</taxon>
        <taxon>Chryseobacterium group</taxon>
        <taxon>Chryseobacterium</taxon>
    </lineage>
</organism>
<evidence type="ECO:0000256" key="1">
    <source>
        <dbReference type="ARBA" id="ARBA00007274"/>
    </source>
</evidence>
<protein>
    <submittedName>
        <fullName evidence="5">CatB-related O-acetyltransferase</fullName>
    </submittedName>
</protein>
<dbReference type="PANTHER" id="PTHR43300:SF11">
    <property type="entry name" value="ACETYLTRANSFERASE RV3034C-RELATED"/>
    <property type="match status" value="1"/>
</dbReference>
<evidence type="ECO:0000256" key="2">
    <source>
        <dbReference type="ARBA" id="ARBA00022679"/>
    </source>
</evidence>
<proteinExistence type="inferred from homology"/>
<dbReference type="InterPro" id="IPR001451">
    <property type="entry name" value="Hexapep"/>
</dbReference>
<evidence type="ECO:0000313" key="6">
    <source>
        <dbReference type="Proteomes" id="UP001525566"/>
    </source>
</evidence>
<keyword evidence="4" id="KW-0012">Acyltransferase</keyword>
<dbReference type="Pfam" id="PF00132">
    <property type="entry name" value="Hexapep"/>
    <property type="match status" value="1"/>
</dbReference>
<evidence type="ECO:0000313" key="5">
    <source>
        <dbReference type="EMBL" id="MCT2564657.1"/>
    </source>
</evidence>
<keyword evidence="3" id="KW-0677">Repeat</keyword>
<keyword evidence="2" id="KW-0808">Transferase</keyword>
<dbReference type="InterPro" id="IPR011004">
    <property type="entry name" value="Trimer_LpxA-like_sf"/>
</dbReference>
<dbReference type="CDD" id="cd03349">
    <property type="entry name" value="LbH_XAT"/>
    <property type="match status" value="1"/>
</dbReference>
<dbReference type="InterPro" id="IPR018357">
    <property type="entry name" value="Hexapep_transf_CS"/>
</dbReference>
<dbReference type="Proteomes" id="UP001525566">
    <property type="component" value="Unassembled WGS sequence"/>
</dbReference>
<dbReference type="SUPFAM" id="SSF51161">
    <property type="entry name" value="Trimeric LpxA-like enzymes"/>
    <property type="match status" value="1"/>
</dbReference>
<sequence>MLQKIEYIWNKILKKIRLRAIVDSKIHSTSKVCSGSQLVNVVMGKHSDIGYDCTIINTHIGSFCSLGANIVIGGLSHSIDWVSTSPVFNENIDHLKQKFSHHKFDLYLETNIGHDVWIANNVQIKAGVKVGNGAVIGMGSVVVKDIGPYEIWAGNPAKLIRKRFDDEKVNQLLQTDWYNWDDNKIKKYAPYFNNVELFIKKINE</sequence>
<comment type="similarity">
    <text evidence="1">Belongs to the transferase hexapeptide repeat family.</text>
</comment>
<dbReference type="InterPro" id="IPR050179">
    <property type="entry name" value="Trans_hexapeptide_repeat"/>
</dbReference>
<dbReference type="Gene3D" id="2.160.10.10">
    <property type="entry name" value="Hexapeptide repeat proteins"/>
    <property type="match status" value="1"/>
</dbReference>
<dbReference type="PROSITE" id="PS00101">
    <property type="entry name" value="HEXAPEP_TRANSFERASES"/>
    <property type="match status" value="1"/>
</dbReference>
<evidence type="ECO:0000256" key="3">
    <source>
        <dbReference type="ARBA" id="ARBA00022737"/>
    </source>
</evidence>
<dbReference type="EMBL" id="JAOAMU010000009">
    <property type="protein sequence ID" value="MCT2564657.1"/>
    <property type="molecule type" value="Genomic_DNA"/>
</dbReference>
<dbReference type="PANTHER" id="PTHR43300">
    <property type="entry name" value="ACETYLTRANSFERASE"/>
    <property type="match status" value="1"/>
</dbReference>
<accession>A0ABT2J167</accession>
<comment type="caution">
    <text evidence="5">The sequence shown here is derived from an EMBL/GenBank/DDBJ whole genome shotgun (WGS) entry which is preliminary data.</text>
</comment>
<keyword evidence="6" id="KW-1185">Reference proteome</keyword>